<feature type="signal peptide" evidence="1">
    <location>
        <begin position="1"/>
        <end position="26"/>
    </location>
</feature>
<evidence type="ECO:0000256" key="1">
    <source>
        <dbReference type="SAM" id="SignalP"/>
    </source>
</evidence>
<gene>
    <name evidence="3" type="ORF">EDD29_5366</name>
</gene>
<reference evidence="3 4" key="1">
    <citation type="submission" date="2018-11" db="EMBL/GenBank/DDBJ databases">
        <title>Sequencing the genomes of 1000 actinobacteria strains.</title>
        <authorList>
            <person name="Klenk H.-P."/>
        </authorList>
    </citation>
    <scope>NUCLEOTIDE SEQUENCE [LARGE SCALE GENOMIC DNA]</scope>
    <source>
        <strain evidence="3 4">DSM 44254</strain>
    </source>
</reference>
<dbReference type="RefSeq" id="WP_123666978.1">
    <property type="nucleotide sequence ID" value="NZ_RJKE01000001.1"/>
</dbReference>
<dbReference type="Proteomes" id="UP000272400">
    <property type="component" value="Unassembled WGS sequence"/>
</dbReference>
<evidence type="ECO:0000313" key="4">
    <source>
        <dbReference type="Proteomes" id="UP000272400"/>
    </source>
</evidence>
<name>A0A3N1D2H9_9ACTN</name>
<dbReference type="Gene3D" id="2.60.40.10">
    <property type="entry name" value="Immunoglobulins"/>
    <property type="match status" value="1"/>
</dbReference>
<evidence type="ECO:0000259" key="2">
    <source>
        <dbReference type="Pfam" id="PF01345"/>
    </source>
</evidence>
<evidence type="ECO:0000313" key="3">
    <source>
        <dbReference type="EMBL" id="ROO87731.1"/>
    </source>
</evidence>
<dbReference type="InterPro" id="IPR013783">
    <property type="entry name" value="Ig-like_fold"/>
</dbReference>
<accession>A0A3N1D2H9</accession>
<keyword evidence="4" id="KW-1185">Reference proteome</keyword>
<dbReference type="AlphaFoldDB" id="A0A3N1D2H9"/>
<feature type="domain" description="DUF11" evidence="2">
    <location>
        <begin position="166"/>
        <end position="265"/>
    </location>
</feature>
<sequence>MKFRALAAAFALALCGALAVAVPASAHPALTVTAAPTTVVAGTATTITVAGTSNGNYTGARIDVFSTGGPGALTSFTTFGSCGGGVTCTEVGSLYRMALPALTNGQAFSYTLTLTVDAATAATTFTPKAQFYTSGGSTTGAATGPVITVTQPLPDVQATKIGVTYNALTQQIVFQWNLRNIGTATATGRTVTKTISPSGFLASGAGVGCTGGPDTETCPGPNLAVGASINPTFGRTVSLLALGNYTATFTFNTPNDPNPANDTITFNCSVLTGLIVSCT</sequence>
<keyword evidence="1" id="KW-0732">Signal</keyword>
<dbReference type="GO" id="GO:0005975">
    <property type="term" value="P:carbohydrate metabolic process"/>
    <property type="evidence" value="ECO:0007669"/>
    <property type="project" value="UniProtKB-ARBA"/>
</dbReference>
<proteinExistence type="predicted"/>
<organism evidence="3 4">
    <name type="scientific">Actinocorallia herbida</name>
    <dbReference type="NCBI Taxonomy" id="58109"/>
    <lineage>
        <taxon>Bacteria</taxon>
        <taxon>Bacillati</taxon>
        <taxon>Actinomycetota</taxon>
        <taxon>Actinomycetes</taxon>
        <taxon>Streptosporangiales</taxon>
        <taxon>Thermomonosporaceae</taxon>
        <taxon>Actinocorallia</taxon>
    </lineage>
</organism>
<comment type="caution">
    <text evidence="3">The sequence shown here is derived from an EMBL/GenBank/DDBJ whole genome shotgun (WGS) entry which is preliminary data.</text>
</comment>
<dbReference type="OrthoDB" id="5208199at2"/>
<dbReference type="InterPro" id="IPR001434">
    <property type="entry name" value="OmcB-like_DUF11"/>
</dbReference>
<dbReference type="Pfam" id="PF01345">
    <property type="entry name" value="DUF11"/>
    <property type="match status" value="1"/>
</dbReference>
<dbReference type="EMBL" id="RJKE01000001">
    <property type="protein sequence ID" value="ROO87731.1"/>
    <property type="molecule type" value="Genomic_DNA"/>
</dbReference>
<feature type="chain" id="PRO_5018087857" description="DUF11 domain-containing protein" evidence="1">
    <location>
        <begin position="27"/>
        <end position="279"/>
    </location>
</feature>
<protein>
    <recommendedName>
        <fullName evidence="2">DUF11 domain-containing protein</fullName>
    </recommendedName>
</protein>